<comment type="caution">
    <text evidence="2">The sequence shown here is derived from an EMBL/GenBank/DDBJ whole genome shotgun (WGS) entry which is preliminary data.</text>
</comment>
<evidence type="ECO:0000313" key="2">
    <source>
        <dbReference type="EMBL" id="EMF82868.1"/>
    </source>
</evidence>
<dbReference type="GO" id="GO:0006313">
    <property type="term" value="P:DNA transposition"/>
    <property type="evidence" value="ECO:0007669"/>
    <property type="project" value="InterPro"/>
</dbReference>
<protein>
    <submittedName>
        <fullName evidence="2">Transposase</fullName>
    </submittedName>
</protein>
<dbReference type="AlphaFoldDB" id="M3EP89"/>
<dbReference type="GO" id="GO:0004803">
    <property type="term" value="F:transposase activity"/>
    <property type="evidence" value="ECO:0007669"/>
    <property type="project" value="InterPro"/>
</dbReference>
<dbReference type="SUPFAM" id="SSF46689">
    <property type="entry name" value="Homeodomain-like"/>
    <property type="match status" value="1"/>
</dbReference>
<reference evidence="2 3" key="1">
    <citation type="submission" date="2013-01" db="EMBL/GenBank/DDBJ databases">
        <authorList>
            <person name="Harkins D.M."/>
            <person name="Durkin A.S."/>
            <person name="Brinkac L.M."/>
            <person name="Haft D.H."/>
            <person name="Selengut J.D."/>
            <person name="Sanka R."/>
            <person name="DePew J."/>
            <person name="Purushe J."/>
            <person name="Tulsiani S.M."/>
            <person name="Graham G.C."/>
            <person name="Burns M.-A."/>
            <person name="Dohnt M.F."/>
            <person name="Smythe L.D."/>
            <person name="McKay D.B."/>
            <person name="Craig S.B."/>
            <person name="Vinetz J.M."/>
            <person name="Sutton G.G."/>
            <person name="Nierman W.C."/>
            <person name="Fouts D.E."/>
        </authorList>
    </citation>
    <scope>NUCLEOTIDE SEQUENCE [LARGE SCALE GENOMIC DNA]</scope>
    <source>
        <strain evidence="2 3">LT2116</strain>
    </source>
</reference>
<dbReference type="EMBL" id="AHOR02000017">
    <property type="protein sequence ID" value="EMF82868.1"/>
    <property type="molecule type" value="Genomic_DNA"/>
</dbReference>
<proteinExistence type="predicted"/>
<dbReference type="InterPro" id="IPR002514">
    <property type="entry name" value="Transposase_8"/>
</dbReference>
<dbReference type="InterPro" id="IPR051839">
    <property type="entry name" value="RD_transcriptional_regulator"/>
</dbReference>
<keyword evidence="1" id="KW-0175">Coiled coil</keyword>
<dbReference type="PANTHER" id="PTHR33215">
    <property type="entry name" value="PROTEIN DISTAL ANTENNA"/>
    <property type="match status" value="1"/>
</dbReference>
<sequence length="113" mass="13493">MKGRRKYSPEFREQAVNRTLIESFTIKEVANSLGVSYFILRQWRAEHLKKKEAELPLTDKQLKESEELKRLRKENLRLKDENAILKKFAPCSPANRIPIEVHRIESLRAWQEF</sequence>
<dbReference type="Proteomes" id="UP000011770">
    <property type="component" value="Unassembled WGS sequence"/>
</dbReference>
<dbReference type="Pfam" id="PF01527">
    <property type="entry name" value="HTH_Tnp_1"/>
    <property type="match status" value="1"/>
</dbReference>
<accession>M3EP89</accession>
<evidence type="ECO:0000256" key="1">
    <source>
        <dbReference type="SAM" id="Coils"/>
    </source>
</evidence>
<gene>
    <name evidence="2" type="ORF">LEP1GSC188_2728</name>
</gene>
<evidence type="ECO:0000313" key="3">
    <source>
        <dbReference type="Proteomes" id="UP000011770"/>
    </source>
</evidence>
<dbReference type="Gene3D" id="1.10.10.60">
    <property type="entry name" value="Homeodomain-like"/>
    <property type="match status" value="1"/>
</dbReference>
<dbReference type="GO" id="GO:0003677">
    <property type="term" value="F:DNA binding"/>
    <property type="evidence" value="ECO:0007669"/>
    <property type="project" value="InterPro"/>
</dbReference>
<feature type="coiled-coil region" evidence="1">
    <location>
        <begin position="61"/>
        <end position="88"/>
    </location>
</feature>
<dbReference type="PANTHER" id="PTHR33215:SF13">
    <property type="entry name" value="PROTEIN DISTAL ANTENNA"/>
    <property type="match status" value="1"/>
</dbReference>
<name>M3EP89_9LEPT</name>
<organism evidence="2 3">
    <name type="scientific">Leptospira weilii serovar Topaz str. LT2116</name>
    <dbReference type="NCBI Taxonomy" id="1088540"/>
    <lineage>
        <taxon>Bacteria</taxon>
        <taxon>Pseudomonadati</taxon>
        <taxon>Spirochaetota</taxon>
        <taxon>Spirochaetia</taxon>
        <taxon>Leptospirales</taxon>
        <taxon>Leptospiraceae</taxon>
        <taxon>Leptospira</taxon>
    </lineage>
</organism>
<dbReference type="InterPro" id="IPR009057">
    <property type="entry name" value="Homeodomain-like_sf"/>
</dbReference>